<dbReference type="Proteomes" id="UP000008064">
    <property type="component" value="Unassembled WGS sequence"/>
</dbReference>
<accession>F8NL31</accession>
<dbReference type="AlphaFoldDB" id="F8NL31"/>
<dbReference type="Pfam" id="PF20151">
    <property type="entry name" value="DUF6533"/>
    <property type="match status" value="1"/>
</dbReference>
<evidence type="ECO:0000256" key="1">
    <source>
        <dbReference type="SAM" id="Phobius"/>
    </source>
</evidence>
<feature type="transmembrane region" description="Helical" evidence="1">
    <location>
        <begin position="203"/>
        <end position="222"/>
    </location>
</feature>
<feature type="transmembrane region" description="Helical" evidence="1">
    <location>
        <begin position="228"/>
        <end position="247"/>
    </location>
</feature>
<feature type="transmembrane region" description="Helical" evidence="1">
    <location>
        <begin position="46"/>
        <end position="65"/>
    </location>
</feature>
<feature type="domain" description="DUF6533" evidence="2">
    <location>
        <begin position="16"/>
        <end position="57"/>
    </location>
</feature>
<keyword evidence="1" id="KW-0472">Membrane</keyword>
<dbReference type="RefSeq" id="XP_007314738.1">
    <property type="nucleotide sequence ID" value="XM_007314676.1"/>
</dbReference>
<feature type="transmembrane region" description="Helical" evidence="1">
    <location>
        <begin position="121"/>
        <end position="139"/>
    </location>
</feature>
<evidence type="ECO:0000259" key="2">
    <source>
        <dbReference type="Pfam" id="PF20151"/>
    </source>
</evidence>
<protein>
    <recommendedName>
        <fullName evidence="2">DUF6533 domain-containing protein</fullName>
    </recommendedName>
</protein>
<keyword evidence="1" id="KW-1133">Transmembrane helix</keyword>
<evidence type="ECO:0000313" key="3">
    <source>
        <dbReference type="EMBL" id="EGO28539.1"/>
    </source>
</evidence>
<proteinExistence type="predicted"/>
<name>F8NL31_SERL9</name>
<sequence length="280" mass="31845">MHNDYEAMSRIVKSNCIASFTFLVWETLVTSGDEVEYIWPKPTQSFFKWLYFFLRYFNMLAQLWHQFAIPRIISGHISNQVCKAWYIYTIIITQAMATAVEIILATRVYALYNKSRRVGGLLYALILIEIIAMTANSIHTIPIIEHAVICVLVKPPQQILYYSISVFTTQSALMGLTLIKHFFAMRNGWGRTPLVSLLMRDGIAVYLVMFVLIASTVIYCLSGNELTVIVFFWLLSLLSSTGCRLIVNMQRLATMAERHSTSGVQLSTEIALDVSCPTLE</sequence>
<gene>
    <name evidence="3" type="ORF">SERLADRAFT_459071</name>
</gene>
<organism>
    <name type="scientific">Serpula lacrymans var. lacrymans (strain S7.9)</name>
    <name type="common">Dry rot fungus</name>
    <dbReference type="NCBI Taxonomy" id="578457"/>
    <lineage>
        <taxon>Eukaryota</taxon>
        <taxon>Fungi</taxon>
        <taxon>Dikarya</taxon>
        <taxon>Basidiomycota</taxon>
        <taxon>Agaricomycotina</taxon>
        <taxon>Agaricomycetes</taxon>
        <taxon>Agaricomycetidae</taxon>
        <taxon>Boletales</taxon>
        <taxon>Coniophorineae</taxon>
        <taxon>Serpulaceae</taxon>
        <taxon>Serpula</taxon>
    </lineage>
</organism>
<feature type="transmembrane region" description="Helical" evidence="1">
    <location>
        <begin position="159"/>
        <end position="183"/>
    </location>
</feature>
<dbReference type="EMBL" id="GL945430">
    <property type="protein sequence ID" value="EGO28539.1"/>
    <property type="molecule type" value="Genomic_DNA"/>
</dbReference>
<dbReference type="OrthoDB" id="2637653at2759"/>
<dbReference type="InterPro" id="IPR045340">
    <property type="entry name" value="DUF6533"/>
</dbReference>
<feature type="transmembrane region" description="Helical" evidence="1">
    <location>
        <begin position="85"/>
        <end position="109"/>
    </location>
</feature>
<dbReference type="GeneID" id="18817829"/>
<dbReference type="HOGENOM" id="CLU_035509_10_5_1"/>
<reference evidence="3" key="1">
    <citation type="submission" date="2011-04" db="EMBL/GenBank/DDBJ databases">
        <title>Evolution of plant cell wall degrading machinery underlies the functional diversity of forest fungi.</title>
        <authorList>
            <consortium name="US DOE Joint Genome Institute (JGI-PGF)"/>
            <person name="Eastwood D.C."/>
            <person name="Floudas D."/>
            <person name="Binder M."/>
            <person name="Majcherczyk A."/>
            <person name="Schneider P."/>
            <person name="Aerts A."/>
            <person name="Asiegbu F.O."/>
            <person name="Baker S.E."/>
            <person name="Barry K."/>
            <person name="Bendiksby M."/>
            <person name="Blumentritt M."/>
            <person name="Coutinho P.M."/>
            <person name="Cullen D."/>
            <person name="Cullen D."/>
            <person name="Gathman A."/>
            <person name="Goodell B."/>
            <person name="Henrissat B."/>
            <person name="Ihrmark K."/>
            <person name="Kauserud H."/>
            <person name="Kohler A."/>
            <person name="LaButti K."/>
            <person name="Lapidus A."/>
            <person name="Lavin J.L."/>
            <person name="Lee Y.-H."/>
            <person name="Lindquist E."/>
            <person name="Lilly W."/>
            <person name="Lucas S."/>
            <person name="Morin E."/>
            <person name="Murat C."/>
            <person name="Oguiza J.A."/>
            <person name="Park J."/>
            <person name="Pisabarro A.G."/>
            <person name="Riley R."/>
            <person name="Rosling A."/>
            <person name="Salamov A."/>
            <person name="Schmidt O."/>
            <person name="Schmutz J."/>
            <person name="Skrede I."/>
            <person name="Stenlid J."/>
            <person name="Wiebenga A."/>
            <person name="Xie X."/>
            <person name="Kues U."/>
            <person name="Hibbett D.S."/>
            <person name="Hoffmeister D."/>
            <person name="Hogberg N."/>
            <person name="Martin F."/>
            <person name="Grigoriev I.V."/>
            <person name="Watkinson S.C."/>
        </authorList>
    </citation>
    <scope>NUCLEOTIDE SEQUENCE</scope>
    <source>
        <strain evidence="3">S7.9</strain>
    </source>
</reference>
<dbReference type="KEGG" id="sla:SERLADRAFT_459071"/>
<keyword evidence="1" id="KW-0812">Transmembrane</keyword>